<evidence type="ECO:0000313" key="8">
    <source>
        <dbReference type="EMBL" id="GFO69990.1"/>
    </source>
</evidence>
<accession>A0A6V8NC30</accession>
<dbReference type="PANTHER" id="PTHR34820:SF4">
    <property type="entry name" value="INNER MEMBRANE PROTEIN YEBZ"/>
    <property type="match status" value="1"/>
</dbReference>
<organism evidence="8 9">
    <name type="scientific">Geomonas limicola</name>
    <dbReference type="NCBI Taxonomy" id="2740186"/>
    <lineage>
        <taxon>Bacteria</taxon>
        <taxon>Pseudomonadati</taxon>
        <taxon>Thermodesulfobacteriota</taxon>
        <taxon>Desulfuromonadia</taxon>
        <taxon>Geobacterales</taxon>
        <taxon>Geobacteraceae</taxon>
        <taxon>Geomonas</taxon>
    </lineage>
</organism>
<dbReference type="Pfam" id="PF05425">
    <property type="entry name" value="CopD"/>
    <property type="match status" value="1"/>
</dbReference>
<keyword evidence="9" id="KW-1185">Reference proteome</keyword>
<dbReference type="PANTHER" id="PTHR34820">
    <property type="entry name" value="INNER MEMBRANE PROTEIN YEBZ"/>
    <property type="match status" value="1"/>
</dbReference>
<evidence type="ECO:0000256" key="6">
    <source>
        <dbReference type="SAM" id="Phobius"/>
    </source>
</evidence>
<keyword evidence="3 6" id="KW-0812">Transmembrane</keyword>
<dbReference type="InterPro" id="IPR001199">
    <property type="entry name" value="Cyt_B5-like_heme/steroid-bd"/>
</dbReference>
<reference evidence="9" key="1">
    <citation type="submission" date="2020-06" db="EMBL/GenBank/DDBJ databases">
        <title>Draft genomic sequecing of Geomonas sp. Red745.</title>
        <authorList>
            <person name="Itoh H."/>
            <person name="Xu Z.X."/>
            <person name="Ushijima N."/>
            <person name="Masuda Y."/>
            <person name="Shiratori Y."/>
            <person name="Senoo K."/>
        </authorList>
    </citation>
    <scope>NUCLEOTIDE SEQUENCE [LARGE SCALE GENOMIC DNA]</scope>
    <source>
        <strain evidence="9">Red745</strain>
    </source>
</reference>
<name>A0A6V8NC30_9BACT</name>
<feature type="domain" description="Cytochrome b5 heme-binding" evidence="7">
    <location>
        <begin position="182"/>
        <end position="254"/>
    </location>
</feature>
<dbReference type="EMBL" id="BLXZ01000008">
    <property type="protein sequence ID" value="GFO69990.1"/>
    <property type="molecule type" value="Genomic_DNA"/>
</dbReference>
<evidence type="ECO:0000256" key="5">
    <source>
        <dbReference type="ARBA" id="ARBA00023136"/>
    </source>
</evidence>
<protein>
    <recommendedName>
        <fullName evidence="7">Cytochrome b5 heme-binding domain-containing protein</fullName>
    </recommendedName>
</protein>
<dbReference type="SUPFAM" id="SSF55856">
    <property type="entry name" value="Cytochrome b5-like heme/steroid binding domain"/>
    <property type="match status" value="1"/>
</dbReference>
<feature type="transmembrane region" description="Helical" evidence="6">
    <location>
        <begin position="267"/>
        <end position="289"/>
    </location>
</feature>
<dbReference type="InterPro" id="IPR032694">
    <property type="entry name" value="CopC/D"/>
</dbReference>
<feature type="transmembrane region" description="Helical" evidence="6">
    <location>
        <begin position="69"/>
        <end position="89"/>
    </location>
</feature>
<evidence type="ECO:0000313" key="9">
    <source>
        <dbReference type="Proteomes" id="UP000587586"/>
    </source>
</evidence>
<proteinExistence type="predicted"/>
<evidence type="ECO:0000259" key="7">
    <source>
        <dbReference type="SMART" id="SM01117"/>
    </source>
</evidence>
<gene>
    <name evidence="8" type="ORF">GMLC_35690</name>
</gene>
<feature type="transmembrane region" description="Helical" evidence="6">
    <location>
        <begin position="101"/>
        <end position="120"/>
    </location>
</feature>
<keyword evidence="2" id="KW-1003">Cell membrane</keyword>
<dbReference type="InterPro" id="IPR036400">
    <property type="entry name" value="Cyt_B5-like_heme/steroid_sf"/>
</dbReference>
<evidence type="ECO:0000256" key="1">
    <source>
        <dbReference type="ARBA" id="ARBA00004651"/>
    </source>
</evidence>
<keyword evidence="5 6" id="KW-0472">Membrane</keyword>
<dbReference type="SMART" id="SM01117">
    <property type="entry name" value="Cyt-b5"/>
    <property type="match status" value="1"/>
</dbReference>
<dbReference type="InterPro" id="IPR008457">
    <property type="entry name" value="Cu-R_CopD_dom"/>
</dbReference>
<dbReference type="Proteomes" id="UP000587586">
    <property type="component" value="Unassembled WGS sequence"/>
</dbReference>
<keyword evidence="4 6" id="KW-1133">Transmembrane helix</keyword>
<sequence>MLYCHPLAAHATEAYAKQTGKACAVCHLDPGGGGELTPAGKEFAASLTAKAAPAQVSPVAKGVRFVAGYLHLLTAILWFGTILYVHLVLKPAYAAGGLPRGEVRVGVLSMAVMAVTGAVLTRFRVDSLDTLLHTRFGILLLVKVSLYLVMVLTAAYVVAVIGPKLKAKKRSGDAQLPAGGELTADQLASYDGKEGRPAYFAYHGKIYDATASRLWKQGVHMGRHNAGMDLTQALDLAPHGEDKVLGLPEVGTLIAEGERKAPLHERVFFFMAYMNLTIVFLIVLVLALWRWW</sequence>
<dbReference type="GO" id="GO:0006825">
    <property type="term" value="P:copper ion transport"/>
    <property type="evidence" value="ECO:0007669"/>
    <property type="project" value="InterPro"/>
</dbReference>
<dbReference type="Gene3D" id="3.10.120.10">
    <property type="entry name" value="Cytochrome b5-like heme/steroid binding domain"/>
    <property type="match status" value="1"/>
</dbReference>
<comment type="subcellular location">
    <subcellularLocation>
        <location evidence="1">Cell membrane</location>
        <topology evidence="1">Multi-pass membrane protein</topology>
    </subcellularLocation>
</comment>
<dbReference type="RefSeq" id="WP_281379510.1">
    <property type="nucleotide sequence ID" value="NZ_BLXZ01000008.1"/>
</dbReference>
<dbReference type="AlphaFoldDB" id="A0A6V8NC30"/>
<evidence type="ECO:0000256" key="2">
    <source>
        <dbReference type="ARBA" id="ARBA00022475"/>
    </source>
</evidence>
<comment type="caution">
    <text evidence="8">The sequence shown here is derived from an EMBL/GenBank/DDBJ whole genome shotgun (WGS) entry which is preliminary data.</text>
</comment>
<evidence type="ECO:0000256" key="3">
    <source>
        <dbReference type="ARBA" id="ARBA00022692"/>
    </source>
</evidence>
<dbReference type="GO" id="GO:0005886">
    <property type="term" value="C:plasma membrane"/>
    <property type="evidence" value="ECO:0007669"/>
    <property type="project" value="UniProtKB-SubCell"/>
</dbReference>
<evidence type="ECO:0000256" key="4">
    <source>
        <dbReference type="ARBA" id="ARBA00022989"/>
    </source>
</evidence>
<feature type="transmembrane region" description="Helical" evidence="6">
    <location>
        <begin position="140"/>
        <end position="161"/>
    </location>
</feature>